<dbReference type="Proteomes" id="UP000232722">
    <property type="component" value="Unassembled WGS sequence"/>
</dbReference>
<protein>
    <submittedName>
        <fullName evidence="3">Uncharacterized protein</fullName>
    </submittedName>
</protein>
<dbReference type="Proteomes" id="UP000232688">
    <property type="component" value="Unassembled WGS sequence"/>
</dbReference>
<dbReference type="EMBL" id="LLXJ01010076">
    <property type="protein sequence ID" value="PKB92730.1"/>
    <property type="molecule type" value="Genomic_DNA"/>
</dbReference>
<reference evidence="3 4" key="4">
    <citation type="submission" date="2017-10" db="EMBL/GenBank/DDBJ databases">
        <title>Genome analyses suggest a sexual origin of heterokaryosis in a supposedly ancient asexual fungus.</title>
        <authorList>
            <person name="Corradi N."/>
            <person name="Sedzielewska K."/>
            <person name="Noel J."/>
            <person name="Charron P."/>
            <person name="Farinelli L."/>
            <person name="Marton T."/>
            <person name="Kruger M."/>
            <person name="Pelin A."/>
            <person name="Brachmann A."/>
            <person name="Corradi N."/>
        </authorList>
    </citation>
    <scope>NUCLEOTIDE SEQUENCE [LARGE SCALE GENOMIC DNA]</scope>
    <source>
        <strain evidence="3 4">A1</strain>
    </source>
</reference>
<reference evidence="3 4" key="3">
    <citation type="submission" date="2017-10" db="EMBL/GenBank/DDBJ databases">
        <title>Extensive intraspecific genome diversity in a model arbuscular mycorrhizal fungus.</title>
        <authorList>
            <person name="Chen E.C.H."/>
            <person name="Morin E."/>
            <person name="Baudet D."/>
            <person name="Noel J."/>
            <person name="Ndikumana S."/>
            <person name="Charron P."/>
            <person name="St-Onge C."/>
            <person name="Giorgi J."/>
            <person name="Grigoriev I.V."/>
            <person name="Roux C."/>
            <person name="Martin F.M."/>
            <person name="Corradi N."/>
        </authorList>
    </citation>
    <scope>NUCLEOTIDE SEQUENCE [LARGE SCALE GENOMIC DNA]</scope>
    <source>
        <strain evidence="3 4">A1</strain>
    </source>
</reference>
<dbReference type="VEuPathDB" id="FungiDB:RhiirA1_449337"/>
<dbReference type="EMBL" id="CAGKOT010000073">
    <property type="protein sequence ID" value="CAB5391591.1"/>
    <property type="molecule type" value="Genomic_DNA"/>
</dbReference>
<sequence>MWNIEFLNELEDIENNDVNEIIKEGDEELVIEVHENLVDTARLQAKFETIILKDDPFFEIELNFAMHNSEFVDFNKNDWV</sequence>
<comment type="caution">
    <text evidence="3">The sequence shown here is derived from an EMBL/GenBank/DDBJ whole genome shotgun (WGS) entry which is preliminary data.</text>
</comment>
<name>A0A2I1E5T2_9GLOM</name>
<evidence type="ECO:0000313" key="4">
    <source>
        <dbReference type="Proteomes" id="UP000232688"/>
    </source>
</evidence>
<reference evidence="2 5" key="2">
    <citation type="submission" date="2017-09" db="EMBL/GenBank/DDBJ databases">
        <title>Extensive intraspecific genome diversity in a model arbuscular mycorrhizal fungus.</title>
        <authorList>
            <person name="Chen E.C."/>
            <person name="Morin E."/>
            <person name="Beaudet D."/>
            <person name="Noel J."/>
            <person name="Ndikumana S."/>
            <person name="Charron P."/>
            <person name="St-Onge C."/>
            <person name="Giorgi J."/>
            <person name="Grigoriev I.V."/>
            <person name="Roux C."/>
            <person name="Martin F.M."/>
            <person name="Corradi N."/>
        </authorList>
    </citation>
    <scope>NUCLEOTIDE SEQUENCE [LARGE SCALE GENOMIC DNA]</scope>
    <source>
        <strain evidence="2 5">A5</strain>
    </source>
</reference>
<reference evidence="2 5" key="1">
    <citation type="submission" date="2016-04" db="EMBL/GenBank/DDBJ databases">
        <title>Genome analyses suggest a sexual origin of heterokaryosis in a supposedly ancient asexual fungus.</title>
        <authorList>
            <person name="Ropars J."/>
            <person name="Sedzielewska K."/>
            <person name="Noel J."/>
            <person name="Charron P."/>
            <person name="Farinelli L."/>
            <person name="Marton T."/>
            <person name="Kruger M."/>
            <person name="Pelin A."/>
            <person name="Brachmann A."/>
            <person name="Corradi N."/>
        </authorList>
    </citation>
    <scope>NUCLEOTIDE SEQUENCE [LARGE SCALE GENOMIC DNA]</scope>
    <source>
        <strain evidence="2 5">A5</strain>
    </source>
</reference>
<proteinExistence type="predicted"/>
<dbReference type="AlphaFoldDB" id="A0A2I1E5T2"/>
<reference evidence="1" key="5">
    <citation type="submission" date="2020-05" db="EMBL/GenBank/DDBJ databases">
        <authorList>
            <person name="Rincon C."/>
            <person name="Sanders R I."/>
            <person name="Robbins C."/>
            <person name="Chaturvedi A."/>
        </authorList>
    </citation>
    <scope>NUCLEOTIDE SEQUENCE</scope>
    <source>
        <strain evidence="1">CHB12</strain>
    </source>
</reference>
<evidence type="ECO:0000313" key="1">
    <source>
        <dbReference type="EMBL" id="CAB5391591.1"/>
    </source>
</evidence>
<dbReference type="EMBL" id="LLXH01000035">
    <property type="protein sequence ID" value="PKC74981.1"/>
    <property type="molecule type" value="Genomic_DNA"/>
</dbReference>
<dbReference type="Proteomes" id="UP000684084">
    <property type="component" value="Unassembled WGS sequence"/>
</dbReference>
<gene>
    <name evidence="1" type="ORF">CHRIB12_LOCUS22014</name>
    <name evidence="3" type="ORF">RhiirA1_449337</name>
    <name evidence="2" type="ORF">RhiirA5_443597</name>
</gene>
<dbReference type="OrthoDB" id="2450751at2759"/>
<evidence type="ECO:0000313" key="3">
    <source>
        <dbReference type="EMBL" id="PKC74981.1"/>
    </source>
</evidence>
<accession>A0A2I1E5T2</accession>
<evidence type="ECO:0000313" key="5">
    <source>
        <dbReference type="Proteomes" id="UP000232722"/>
    </source>
</evidence>
<organism evidence="3 4">
    <name type="scientific">Rhizophagus irregularis</name>
    <dbReference type="NCBI Taxonomy" id="588596"/>
    <lineage>
        <taxon>Eukaryota</taxon>
        <taxon>Fungi</taxon>
        <taxon>Fungi incertae sedis</taxon>
        <taxon>Mucoromycota</taxon>
        <taxon>Glomeromycotina</taxon>
        <taxon>Glomeromycetes</taxon>
        <taxon>Glomerales</taxon>
        <taxon>Glomeraceae</taxon>
        <taxon>Rhizophagus</taxon>
    </lineage>
</organism>
<evidence type="ECO:0000313" key="2">
    <source>
        <dbReference type="EMBL" id="PKB92730.1"/>
    </source>
</evidence>